<evidence type="ECO:0000256" key="15">
    <source>
        <dbReference type="ARBA" id="ARBA00023264"/>
    </source>
</evidence>
<comment type="function">
    <text evidence="1">This protein catalyzes the committed step to the synthesis of the acidic phospholipids.</text>
</comment>
<proteinExistence type="inferred from homology"/>
<dbReference type="OrthoDB" id="9796672at2"/>
<dbReference type="GO" id="GO:0008444">
    <property type="term" value="F:CDP-diacylglycerol-glycerol-3-phosphate 3-phosphatidyltransferase activity"/>
    <property type="evidence" value="ECO:0007669"/>
    <property type="project" value="UniProtKB-EC"/>
</dbReference>
<gene>
    <name evidence="20" type="ORF">SAMN05444392_105155</name>
</gene>
<dbReference type="RefSeq" id="WP_073154765.1">
    <property type="nucleotide sequence ID" value="NZ_FQVL01000005.1"/>
</dbReference>
<dbReference type="EMBL" id="FQVL01000005">
    <property type="protein sequence ID" value="SHE96417.1"/>
    <property type="molecule type" value="Genomic_DNA"/>
</dbReference>
<evidence type="ECO:0000256" key="1">
    <source>
        <dbReference type="ARBA" id="ARBA00003973"/>
    </source>
</evidence>
<dbReference type="Proteomes" id="UP000184476">
    <property type="component" value="Unassembled WGS sequence"/>
</dbReference>
<dbReference type="PANTHER" id="PTHR14269:SF62">
    <property type="entry name" value="CDP-DIACYLGLYCEROL--GLYCEROL-3-PHOSPHATE 3-PHOSPHATIDYLTRANSFERASE 1, CHLOROPLASTIC"/>
    <property type="match status" value="1"/>
</dbReference>
<dbReference type="STRING" id="112248.SAMN05444392_105155"/>
<comment type="similarity">
    <text evidence="5 18">Belongs to the CDP-alcohol phosphatidyltransferase class-I family.</text>
</comment>
<dbReference type="Pfam" id="PF01066">
    <property type="entry name" value="CDP-OH_P_transf"/>
    <property type="match status" value="1"/>
</dbReference>
<evidence type="ECO:0000256" key="10">
    <source>
        <dbReference type="ARBA" id="ARBA00022692"/>
    </source>
</evidence>
<keyword evidence="8" id="KW-0444">Lipid biosynthesis</keyword>
<evidence type="ECO:0000256" key="8">
    <source>
        <dbReference type="ARBA" id="ARBA00022516"/>
    </source>
</evidence>
<evidence type="ECO:0000256" key="19">
    <source>
        <dbReference type="SAM" id="Phobius"/>
    </source>
</evidence>
<evidence type="ECO:0000256" key="3">
    <source>
        <dbReference type="ARBA" id="ARBA00005042"/>
    </source>
</evidence>
<protein>
    <recommendedName>
        <fullName evidence="7">CDP-diacylglycerol--glycerol-3-phosphate 3-phosphatidyltransferase</fullName>
        <ecNumber evidence="6">2.7.8.5</ecNumber>
    </recommendedName>
    <alternativeName>
        <fullName evidence="16">Phosphatidylglycerophosphate synthase</fullName>
    </alternativeName>
</protein>
<evidence type="ECO:0000256" key="2">
    <source>
        <dbReference type="ARBA" id="ARBA00004141"/>
    </source>
</evidence>
<evidence type="ECO:0000256" key="5">
    <source>
        <dbReference type="ARBA" id="ARBA00010441"/>
    </source>
</evidence>
<reference evidence="20 21" key="1">
    <citation type="submission" date="2016-11" db="EMBL/GenBank/DDBJ databases">
        <authorList>
            <person name="Jaros S."/>
            <person name="Januszkiewicz K."/>
            <person name="Wedrychowicz H."/>
        </authorList>
    </citation>
    <scope>NUCLEOTIDE SEQUENCE [LARGE SCALE GENOMIC DNA]</scope>
    <source>
        <strain evidence="20 21">DSM 44666</strain>
    </source>
</reference>
<accession>A0A1M4XS77</accession>
<evidence type="ECO:0000256" key="18">
    <source>
        <dbReference type="RuleBase" id="RU003750"/>
    </source>
</evidence>
<keyword evidence="11 19" id="KW-1133">Transmembrane helix</keyword>
<keyword evidence="15" id="KW-1208">Phospholipid metabolism</keyword>
<feature type="transmembrane region" description="Helical" evidence="19">
    <location>
        <begin position="72"/>
        <end position="96"/>
    </location>
</feature>
<keyword evidence="13 19" id="KW-0472">Membrane</keyword>
<evidence type="ECO:0000256" key="13">
    <source>
        <dbReference type="ARBA" id="ARBA00023136"/>
    </source>
</evidence>
<dbReference type="InterPro" id="IPR048254">
    <property type="entry name" value="CDP_ALCOHOL_P_TRANSF_CS"/>
</dbReference>
<dbReference type="AlphaFoldDB" id="A0A1M4XS77"/>
<dbReference type="UniPathway" id="UPA00084">
    <property type="reaction ID" value="UER00503"/>
</dbReference>
<keyword evidence="10 19" id="KW-0812">Transmembrane</keyword>
<evidence type="ECO:0000256" key="9">
    <source>
        <dbReference type="ARBA" id="ARBA00022679"/>
    </source>
</evidence>
<feature type="transmembrane region" description="Helical" evidence="19">
    <location>
        <begin position="6"/>
        <end position="23"/>
    </location>
</feature>
<dbReference type="EC" id="2.7.8.5" evidence="6"/>
<evidence type="ECO:0000313" key="21">
    <source>
        <dbReference type="Proteomes" id="UP000184476"/>
    </source>
</evidence>
<dbReference type="PANTHER" id="PTHR14269">
    <property type="entry name" value="CDP-DIACYLGLYCEROL--GLYCEROL-3-PHOSPHATE 3-PHOSPHATIDYLTRANSFERASE-RELATED"/>
    <property type="match status" value="1"/>
</dbReference>
<dbReference type="PIRSF" id="PIRSF000847">
    <property type="entry name" value="Phos_ph_gly_syn"/>
    <property type="match status" value="1"/>
</dbReference>
<dbReference type="InterPro" id="IPR000462">
    <property type="entry name" value="CDP-OH_P_trans"/>
</dbReference>
<keyword evidence="21" id="KW-1185">Reference proteome</keyword>
<evidence type="ECO:0000256" key="14">
    <source>
        <dbReference type="ARBA" id="ARBA00023209"/>
    </source>
</evidence>
<dbReference type="GO" id="GO:0016020">
    <property type="term" value="C:membrane"/>
    <property type="evidence" value="ECO:0007669"/>
    <property type="project" value="UniProtKB-SubCell"/>
</dbReference>
<organism evidence="20 21">
    <name type="scientific">Seinonella peptonophila</name>
    <dbReference type="NCBI Taxonomy" id="112248"/>
    <lineage>
        <taxon>Bacteria</taxon>
        <taxon>Bacillati</taxon>
        <taxon>Bacillota</taxon>
        <taxon>Bacilli</taxon>
        <taxon>Bacillales</taxon>
        <taxon>Thermoactinomycetaceae</taxon>
        <taxon>Seinonella</taxon>
    </lineage>
</organism>
<feature type="transmembrane region" description="Helical" evidence="19">
    <location>
        <begin position="146"/>
        <end position="165"/>
    </location>
</feature>
<dbReference type="Gene3D" id="1.20.120.1760">
    <property type="match status" value="1"/>
</dbReference>
<comment type="catalytic activity">
    <reaction evidence="17">
        <text>a CDP-1,2-diacyl-sn-glycerol + sn-glycerol 3-phosphate = a 1,2-diacyl-sn-glycero-3-phospho-(1'-sn-glycero-3'-phosphate) + CMP + H(+)</text>
        <dbReference type="Rhea" id="RHEA:12593"/>
        <dbReference type="ChEBI" id="CHEBI:15378"/>
        <dbReference type="ChEBI" id="CHEBI:57597"/>
        <dbReference type="ChEBI" id="CHEBI:58332"/>
        <dbReference type="ChEBI" id="CHEBI:60110"/>
        <dbReference type="ChEBI" id="CHEBI:60377"/>
        <dbReference type="EC" id="2.7.8.5"/>
    </reaction>
</comment>
<evidence type="ECO:0000313" key="20">
    <source>
        <dbReference type="EMBL" id="SHE96417.1"/>
    </source>
</evidence>
<dbReference type="PROSITE" id="PS00379">
    <property type="entry name" value="CDP_ALCOHOL_P_TRANSF"/>
    <property type="match status" value="1"/>
</dbReference>
<evidence type="ECO:0000256" key="16">
    <source>
        <dbReference type="ARBA" id="ARBA00033018"/>
    </source>
</evidence>
<keyword evidence="12" id="KW-0443">Lipid metabolism</keyword>
<evidence type="ECO:0000256" key="11">
    <source>
        <dbReference type="ARBA" id="ARBA00022989"/>
    </source>
</evidence>
<dbReference type="InterPro" id="IPR043130">
    <property type="entry name" value="CDP-OH_PTrfase_TM_dom"/>
</dbReference>
<dbReference type="InterPro" id="IPR050324">
    <property type="entry name" value="CDP-alcohol_PTase-I"/>
</dbReference>
<dbReference type="InterPro" id="IPR004570">
    <property type="entry name" value="Phosphatidylglycerol_P_synth"/>
</dbReference>
<sequence length="175" mass="19496">MNLPNLLTIIRFILVPVYWGVFFSEIPGRVYWSLGIVLLAGLTDVVDGYIARKHKQVTQLGIMLDPLADKCMLIAVFLSLLLSGVIGISAAIAILIRELAMIIFSAIFHFRGKKTVPANLLGKLTTVLFYVVLFMLMLHLPAAQHLLWVVIGLSYLASLIYISQFRSLNRSSHAK</sequence>
<evidence type="ECO:0000256" key="17">
    <source>
        <dbReference type="ARBA" id="ARBA00048586"/>
    </source>
</evidence>
<feature type="transmembrane region" description="Helical" evidence="19">
    <location>
        <begin position="116"/>
        <end position="140"/>
    </location>
</feature>
<evidence type="ECO:0000256" key="4">
    <source>
        <dbReference type="ARBA" id="ARBA00005189"/>
    </source>
</evidence>
<comment type="subcellular location">
    <subcellularLocation>
        <location evidence="2">Membrane</location>
        <topology evidence="2">Multi-pass membrane protein</topology>
    </subcellularLocation>
</comment>
<comment type="pathway">
    <text evidence="3">Phospholipid metabolism; phosphatidylglycerol biosynthesis; phosphatidylglycerol from CDP-diacylglycerol: step 1/2.</text>
</comment>
<keyword evidence="9 18" id="KW-0808">Transferase</keyword>
<dbReference type="GO" id="GO:0006655">
    <property type="term" value="P:phosphatidylglycerol biosynthetic process"/>
    <property type="evidence" value="ECO:0007669"/>
    <property type="project" value="UniProtKB-UniPathway"/>
</dbReference>
<evidence type="ECO:0000256" key="7">
    <source>
        <dbReference type="ARBA" id="ARBA00014944"/>
    </source>
</evidence>
<keyword evidence="14" id="KW-0594">Phospholipid biosynthesis</keyword>
<comment type="pathway">
    <text evidence="4">Lipid metabolism.</text>
</comment>
<evidence type="ECO:0000256" key="12">
    <source>
        <dbReference type="ARBA" id="ARBA00023098"/>
    </source>
</evidence>
<evidence type="ECO:0000256" key="6">
    <source>
        <dbReference type="ARBA" id="ARBA00013170"/>
    </source>
</evidence>
<name>A0A1M4XS77_9BACL</name>